<dbReference type="RefSeq" id="XP_005711472.1">
    <property type="nucleotide sequence ID" value="XM_005711415.1"/>
</dbReference>
<feature type="compositionally biased region" description="Low complexity" evidence="1">
    <location>
        <begin position="58"/>
        <end position="76"/>
    </location>
</feature>
<keyword evidence="3" id="KW-1185">Reference proteome</keyword>
<gene>
    <name evidence="2" type="ORF">CHC_T00007720001</name>
</gene>
<evidence type="ECO:0000313" key="3">
    <source>
        <dbReference type="Proteomes" id="UP000012073"/>
    </source>
</evidence>
<dbReference type="OrthoDB" id="6129702at2759"/>
<reference evidence="3" key="1">
    <citation type="journal article" date="2013" name="Proc. Natl. Acad. Sci. U.S.A.">
        <title>Genome structure and metabolic features in the red seaweed Chondrus crispus shed light on evolution of the Archaeplastida.</title>
        <authorList>
            <person name="Collen J."/>
            <person name="Porcel B."/>
            <person name="Carre W."/>
            <person name="Ball S.G."/>
            <person name="Chaparro C."/>
            <person name="Tonon T."/>
            <person name="Barbeyron T."/>
            <person name="Michel G."/>
            <person name="Noel B."/>
            <person name="Valentin K."/>
            <person name="Elias M."/>
            <person name="Artiguenave F."/>
            <person name="Arun A."/>
            <person name="Aury J.M."/>
            <person name="Barbosa-Neto J.F."/>
            <person name="Bothwell J.H."/>
            <person name="Bouget F.Y."/>
            <person name="Brillet L."/>
            <person name="Cabello-Hurtado F."/>
            <person name="Capella-Gutierrez S."/>
            <person name="Charrier B."/>
            <person name="Cladiere L."/>
            <person name="Cock J.M."/>
            <person name="Coelho S.M."/>
            <person name="Colleoni C."/>
            <person name="Czjzek M."/>
            <person name="Da Silva C."/>
            <person name="Delage L."/>
            <person name="Denoeud F."/>
            <person name="Deschamps P."/>
            <person name="Dittami S.M."/>
            <person name="Gabaldon T."/>
            <person name="Gachon C.M."/>
            <person name="Groisillier A."/>
            <person name="Herve C."/>
            <person name="Jabbari K."/>
            <person name="Katinka M."/>
            <person name="Kloareg B."/>
            <person name="Kowalczyk N."/>
            <person name="Labadie K."/>
            <person name="Leblanc C."/>
            <person name="Lopez P.J."/>
            <person name="McLachlan D.H."/>
            <person name="Meslet-Cladiere L."/>
            <person name="Moustafa A."/>
            <person name="Nehr Z."/>
            <person name="Nyvall Collen P."/>
            <person name="Panaud O."/>
            <person name="Partensky F."/>
            <person name="Poulain J."/>
            <person name="Rensing S.A."/>
            <person name="Rousvoal S."/>
            <person name="Samson G."/>
            <person name="Symeonidi A."/>
            <person name="Weissenbach J."/>
            <person name="Zambounis A."/>
            <person name="Wincker P."/>
            <person name="Boyen C."/>
        </authorList>
    </citation>
    <scope>NUCLEOTIDE SEQUENCE [LARGE SCALE GENOMIC DNA]</scope>
    <source>
        <strain evidence="3">cv. Stackhouse</strain>
    </source>
</reference>
<evidence type="ECO:0000313" key="2">
    <source>
        <dbReference type="EMBL" id="CDF41178.1"/>
    </source>
</evidence>
<dbReference type="Gramene" id="CDF41178">
    <property type="protein sequence ID" value="CDF41178"/>
    <property type="gene ID" value="CHC_T00007720001"/>
</dbReference>
<protein>
    <submittedName>
        <fullName evidence="2">Uncharacterized protein</fullName>
    </submittedName>
</protein>
<feature type="compositionally biased region" description="Basic and acidic residues" evidence="1">
    <location>
        <begin position="46"/>
        <end position="55"/>
    </location>
</feature>
<proteinExistence type="predicted"/>
<name>R7QTZ0_CHOCR</name>
<evidence type="ECO:0000256" key="1">
    <source>
        <dbReference type="SAM" id="MobiDB-lite"/>
    </source>
</evidence>
<sequence length="99" mass="11547">MNCVSDGGCRGHRSCFRCSHCDLRLCVRTYARFRRSCWDVWHSNKRLEPRQESRSSRSRSPSSQGGTSCLTTLTVVRTRRRRRPVDSKDRSARLRARTS</sequence>
<dbReference type="EMBL" id="HG002320">
    <property type="protein sequence ID" value="CDF41178.1"/>
    <property type="molecule type" value="Genomic_DNA"/>
</dbReference>
<organism evidence="2 3">
    <name type="scientific">Chondrus crispus</name>
    <name type="common">Carrageen Irish moss</name>
    <name type="synonym">Polymorpha crispa</name>
    <dbReference type="NCBI Taxonomy" id="2769"/>
    <lineage>
        <taxon>Eukaryota</taxon>
        <taxon>Rhodophyta</taxon>
        <taxon>Florideophyceae</taxon>
        <taxon>Rhodymeniophycidae</taxon>
        <taxon>Gigartinales</taxon>
        <taxon>Gigartinaceae</taxon>
        <taxon>Chondrus</taxon>
    </lineage>
</organism>
<dbReference type="GeneID" id="17319186"/>
<dbReference type="Proteomes" id="UP000012073">
    <property type="component" value="Unassembled WGS sequence"/>
</dbReference>
<accession>R7QTZ0</accession>
<dbReference type="KEGG" id="ccp:CHC_T00007720001"/>
<feature type="region of interest" description="Disordered" evidence="1">
    <location>
        <begin position="46"/>
        <end position="99"/>
    </location>
</feature>
<dbReference type="AlphaFoldDB" id="R7QTZ0"/>